<dbReference type="InterPro" id="IPR037177">
    <property type="entry name" value="DLC_sf"/>
</dbReference>
<sequence>MQDNANKEEKAINEVSNDKVNDQSKTANQENSTKNEQNLEDKSKTTKEDEIAKDDKIIEEKNTSLTKEQILKTPDLKNPPASEIKIILKEETETNENICNILIEAIKSYTDNKYSSKFPKYIRSKMEAEFGKGWNVFVGEHFCGVCLFEDDTLVQVKIGSLIVLIFKTFLYED</sequence>
<keyword evidence="3" id="KW-1185">Reference proteome</keyword>
<feature type="compositionally biased region" description="Basic and acidic residues" evidence="1">
    <location>
        <begin position="37"/>
        <end position="56"/>
    </location>
</feature>
<dbReference type="STRING" id="1288291.A0A059EZK5"/>
<dbReference type="Pfam" id="PF01221">
    <property type="entry name" value="Dynein_light"/>
    <property type="match status" value="1"/>
</dbReference>
<evidence type="ECO:0000313" key="3">
    <source>
        <dbReference type="Proteomes" id="UP000030655"/>
    </source>
</evidence>
<dbReference type="InterPro" id="IPR001372">
    <property type="entry name" value="Dynein_light_chain_typ-1/2"/>
</dbReference>
<dbReference type="OrthoDB" id="2191457at2759"/>
<dbReference type="VEuPathDB" id="MicrosporidiaDB:H312_02437"/>
<dbReference type="GO" id="GO:0007017">
    <property type="term" value="P:microtubule-based process"/>
    <property type="evidence" value="ECO:0007669"/>
    <property type="project" value="InterPro"/>
</dbReference>
<proteinExistence type="predicted"/>
<evidence type="ECO:0000313" key="2">
    <source>
        <dbReference type="EMBL" id="KCZ80164.1"/>
    </source>
</evidence>
<reference evidence="2 3" key="2">
    <citation type="submission" date="2014-03" db="EMBL/GenBank/DDBJ databases">
        <title>The Genome Sequence of Anncaliia algerae insect isolate PRA339.</title>
        <authorList>
            <consortium name="The Broad Institute Genome Sequencing Platform"/>
            <consortium name="The Broad Institute Genome Sequencing Center for Infectious Disease"/>
            <person name="Cuomo C."/>
            <person name="Becnel J."/>
            <person name="Sanscrainte N."/>
            <person name="Walker B."/>
            <person name="Young S.K."/>
            <person name="Zeng Q."/>
            <person name="Gargeya S."/>
            <person name="Fitzgerald M."/>
            <person name="Haas B."/>
            <person name="Abouelleil A."/>
            <person name="Alvarado L."/>
            <person name="Arachchi H.M."/>
            <person name="Berlin A.M."/>
            <person name="Chapman S.B."/>
            <person name="Dewar J."/>
            <person name="Goldberg J."/>
            <person name="Griggs A."/>
            <person name="Gujja S."/>
            <person name="Hansen M."/>
            <person name="Howarth C."/>
            <person name="Imamovic A."/>
            <person name="Larimer J."/>
            <person name="McCowan C."/>
            <person name="Murphy C."/>
            <person name="Neiman D."/>
            <person name="Pearson M."/>
            <person name="Priest M."/>
            <person name="Roberts A."/>
            <person name="Saif S."/>
            <person name="Shea T."/>
            <person name="Sisk P."/>
            <person name="Sykes S."/>
            <person name="Wortman J."/>
            <person name="Nusbaum C."/>
            <person name="Birren B."/>
        </authorList>
    </citation>
    <scope>NUCLEOTIDE SEQUENCE [LARGE SCALE GENOMIC DNA]</scope>
    <source>
        <strain evidence="2 3">PRA339</strain>
    </source>
</reference>
<dbReference type="CDD" id="cd21450">
    <property type="entry name" value="DLC-like_DYNLL1-like"/>
    <property type="match status" value="1"/>
</dbReference>
<organism evidence="2 3">
    <name type="scientific">Anncaliia algerae PRA339</name>
    <dbReference type="NCBI Taxonomy" id="1288291"/>
    <lineage>
        <taxon>Eukaryota</taxon>
        <taxon>Fungi</taxon>
        <taxon>Fungi incertae sedis</taxon>
        <taxon>Microsporidia</taxon>
        <taxon>Tubulinosematoidea</taxon>
        <taxon>Tubulinosematidae</taxon>
        <taxon>Anncaliia</taxon>
    </lineage>
</organism>
<dbReference type="Proteomes" id="UP000030655">
    <property type="component" value="Unassembled WGS sequence"/>
</dbReference>
<dbReference type="AlphaFoldDB" id="A0A059EZK5"/>
<dbReference type="GO" id="GO:0030286">
    <property type="term" value="C:dynein complex"/>
    <property type="evidence" value="ECO:0007669"/>
    <property type="project" value="InterPro"/>
</dbReference>
<accession>A0A059EZK5</accession>
<feature type="region of interest" description="Disordered" evidence="1">
    <location>
        <begin position="1"/>
        <end position="56"/>
    </location>
</feature>
<dbReference type="HOGENOM" id="CLU_1547161_0_0_1"/>
<evidence type="ECO:0008006" key="4">
    <source>
        <dbReference type="Google" id="ProtNLM"/>
    </source>
</evidence>
<dbReference type="Gene3D" id="3.30.740.10">
    <property type="entry name" value="Protein Inhibitor Of Neuronal Nitric Oxide Synthase"/>
    <property type="match status" value="1"/>
</dbReference>
<feature type="compositionally biased region" description="Polar residues" evidence="1">
    <location>
        <begin position="23"/>
        <end position="36"/>
    </location>
</feature>
<gene>
    <name evidence="2" type="ORF">H312_02437</name>
</gene>
<dbReference type="EMBL" id="KK365199">
    <property type="protein sequence ID" value="KCZ80164.1"/>
    <property type="molecule type" value="Genomic_DNA"/>
</dbReference>
<protein>
    <recommendedName>
        <fullName evidence="4">Dynein light chain</fullName>
    </recommendedName>
</protein>
<feature type="compositionally biased region" description="Basic and acidic residues" evidence="1">
    <location>
        <begin position="1"/>
        <end position="22"/>
    </location>
</feature>
<dbReference type="SUPFAM" id="SSF54648">
    <property type="entry name" value="DLC"/>
    <property type="match status" value="1"/>
</dbReference>
<name>A0A059EZK5_9MICR</name>
<dbReference type="SMART" id="SM01375">
    <property type="entry name" value="Dynein_light"/>
    <property type="match status" value="1"/>
</dbReference>
<evidence type="ECO:0000256" key="1">
    <source>
        <dbReference type="SAM" id="MobiDB-lite"/>
    </source>
</evidence>
<reference evidence="3" key="1">
    <citation type="submission" date="2013-02" db="EMBL/GenBank/DDBJ databases">
        <authorList>
            <consortium name="The Broad Institute Genome Sequencing Platform"/>
            <person name="Cuomo C."/>
            <person name="Becnel J."/>
            <person name="Sanscrainte N."/>
            <person name="Walker B."/>
            <person name="Young S.K."/>
            <person name="Zeng Q."/>
            <person name="Gargeya S."/>
            <person name="Fitzgerald M."/>
            <person name="Haas B."/>
            <person name="Abouelleil A."/>
            <person name="Alvarado L."/>
            <person name="Arachchi H.M."/>
            <person name="Berlin A.M."/>
            <person name="Chapman S.B."/>
            <person name="Dewar J."/>
            <person name="Goldberg J."/>
            <person name="Griggs A."/>
            <person name="Gujja S."/>
            <person name="Hansen M."/>
            <person name="Howarth C."/>
            <person name="Imamovic A."/>
            <person name="Larimer J."/>
            <person name="McCowan C."/>
            <person name="Murphy C."/>
            <person name="Neiman D."/>
            <person name="Pearson M."/>
            <person name="Priest M."/>
            <person name="Roberts A."/>
            <person name="Saif S."/>
            <person name="Shea T."/>
            <person name="Sisk P."/>
            <person name="Sykes S."/>
            <person name="Wortman J."/>
            <person name="Nusbaum C."/>
            <person name="Birren B."/>
        </authorList>
    </citation>
    <scope>NUCLEOTIDE SEQUENCE [LARGE SCALE GENOMIC DNA]</scope>
    <source>
        <strain evidence="3">PRA339</strain>
    </source>
</reference>